<evidence type="ECO:0000259" key="8">
    <source>
        <dbReference type="Pfam" id="PF01435"/>
    </source>
</evidence>
<gene>
    <name evidence="9" type="ORF">HZ995_14440</name>
</gene>
<dbReference type="GO" id="GO:0046872">
    <property type="term" value="F:metal ion binding"/>
    <property type="evidence" value="ECO:0007669"/>
    <property type="project" value="UniProtKB-KW"/>
</dbReference>
<dbReference type="PROSITE" id="PS50005">
    <property type="entry name" value="TPR"/>
    <property type="match status" value="1"/>
</dbReference>
<evidence type="ECO:0000256" key="3">
    <source>
        <dbReference type="ARBA" id="ARBA00022723"/>
    </source>
</evidence>
<name>A0A975ESW3_9RHOB</name>
<dbReference type="CDD" id="cd07324">
    <property type="entry name" value="M48C_Oma1-like"/>
    <property type="match status" value="1"/>
</dbReference>
<evidence type="ECO:0000256" key="7">
    <source>
        <dbReference type="PROSITE-ProRule" id="PRU00339"/>
    </source>
</evidence>
<reference evidence="9" key="1">
    <citation type="submission" date="2020-07" db="EMBL/GenBank/DDBJ databases">
        <title>Genome sequences of bacteria associated with the marine, planktonic diatom Thalassiosira profunda strain ECT2AJA-044.</title>
        <authorList>
            <person name="Gargas C.B."/>
            <person name="Roberts W.R."/>
            <person name="Alverson A.J."/>
        </authorList>
    </citation>
    <scope>NUCLEOTIDE SEQUENCE</scope>
    <source>
        <strain evidence="9">ECT2AJA-044</strain>
    </source>
</reference>
<dbReference type="PANTHER" id="PTHR22726:SF1">
    <property type="entry name" value="METALLOENDOPEPTIDASE OMA1, MITOCHONDRIAL"/>
    <property type="match status" value="1"/>
</dbReference>
<keyword evidence="2" id="KW-0645">Protease</keyword>
<dbReference type="GO" id="GO:0016020">
    <property type="term" value="C:membrane"/>
    <property type="evidence" value="ECO:0007669"/>
    <property type="project" value="TreeGrafter"/>
</dbReference>
<evidence type="ECO:0000313" key="10">
    <source>
        <dbReference type="Proteomes" id="UP000665026"/>
    </source>
</evidence>
<evidence type="ECO:0000256" key="6">
    <source>
        <dbReference type="ARBA" id="ARBA00023049"/>
    </source>
</evidence>
<keyword evidence="6 9" id="KW-0482">Metalloprotease</keyword>
<dbReference type="Gene3D" id="3.30.2010.10">
    <property type="entry name" value="Metalloproteases ('zincins'), catalytic domain"/>
    <property type="match status" value="1"/>
</dbReference>
<feature type="domain" description="Peptidase M48" evidence="8">
    <location>
        <begin position="49"/>
        <end position="233"/>
    </location>
</feature>
<dbReference type="InterPro" id="IPR011990">
    <property type="entry name" value="TPR-like_helical_dom_sf"/>
</dbReference>
<proteinExistence type="predicted"/>
<evidence type="ECO:0000256" key="1">
    <source>
        <dbReference type="ARBA" id="ARBA00001947"/>
    </source>
</evidence>
<dbReference type="GO" id="GO:0051603">
    <property type="term" value="P:proteolysis involved in protein catabolic process"/>
    <property type="evidence" value="ECO:0007669"/>
    <property type="project" value="TreeGrafter"/>
</dbReference>
<dbReference type="AlphaFoldDB" id="A0A975ESW3"/>
<dbReference type="InterPro" id="IPR001915">
    <property type="entry name" value="Peptidase_M48"/>
</dbReference>
<feature type="repeat" description="TPR" evidence="7">
    <location>
        <begin position="314"/>
        <end position="347"/>
    </location>
</feature>
<dbReference type="EMBL" id="CP060010">
    <property type="protein sequence ID" value="QTN37565.1"/>
    <property type="molecule type" value="Genomic_DNA"/>
</dbReference>
<dbReference type="GO" id="GO:0004222">
    <property type="term" value="F:metalloendopeptidase activity"/>
    <property type="evidence" value="ECO:0007669"/>
    <property type="project" value="InterPro"/>
</dbReference>
<keyword evidence="5" id="KW-0862">Zinc</keyword>
<evidence type="ECO:0000256" key="4">
    <source>
        <dbReference type="ARBA" id="ARBA00022801"/>
    </source>
</evidence>
<dbReference type="SMART" id="SM00028">
    <property type="entry name" value="TPR"/>
    <property type="match status" value="4"/>
</dbReference>
<evidence type="ECO:0000256" key="2">
    <source>
        <dbReference type="ARBA" id="ARBA00022670"/>
    </source>
</evidence>
<keyword evidence="7" id="KW-0802">TPR repeat</keyword>
<dbReference type="InterPro" id="IPR051156">
    <property type="entry name" value="Mito/Outer_Membr_Metalloprot"/>
</dbReference>
<dbReference type="InterPro" id="IPR019734">
    <property type="entry name" value="TPR_rpt"/>
</dbReference>
<protein>
    <submittedName>
        <fullName evidence="9">M48 family metalloprotease</fullName>
    </submittedName>
</protein>
<keyword evidence="4" id="KW-0378">Hydrolase</keyword>
<evidence type="ECO:0000313" key="9">
    <source>
        <dbReference type="EMBL" id="QTN37565.1"/>
    </source>
</evidence>
<dbReference type="Gene3D" id="1.25.40.10">
    <property type="entry name" value="Tetratricopeptide repeat domain"/>
    <property type="match status" value="1"/>
</dbReference>
<dbReference type="Pfam" id="PF01435">
    <property type="entry name" value="Peptidase_M48"/>
    <property type="match status" value="1"/>
</dbReference>
<sequence length="453" mass="49246">MIFEPFLTKASTRLTIFASIFLAALTFVMVTAPARAATIIRDPDIEYSLAQLAKPILAAAGLGSNVRVLVIDDNKLNAFVVDNRHIFLHSGLILKTDNAAMLQAVIAHEAAHIANGHITRRMQNFGSARTAASLGSVLAAVAGAAAGNPELGVGLALGVNSSAQRNFLAHTRAEEASADKSALRYMKAARVNTQGTIDVLELFEGQELLNTSRQDPYVRSHPLTRDRIRAAKAGAQALVQDGDEDATAQYWFGRAKGKLSAFERPPKWTKRTLKTSPSKDVRLMREAIMYHRQSQKSKAIAALDQAIAMRPRDPFLYELKGQILIESRDQQGALRAYKRAADLAPNNSLCLGGYGRALLSLKRYKEARAVLEKARSIDFRDSRVLRDLGAAYAALGNRGMAAVATAERYALQGRMKDAGIHAKRAVGLLPQGSAGWRRADDILLAAKRAARKK</sequence>
<dbReference type="Pfam" id="PF14559">
    <property type="entry name" value="TPR_19"/>
    <property type="match status" value="1"/>
</dbReference>
<organism evidence="9 10">
    <name type="scientific">Cognatishimia activa</name>
    <dbReference type="NCBI Taxonomy" id="1715691"/>
    <lineage>
        <taxon>Bacteria</taxon>
        <taxon>Pseudomonadati</taxon>
        <taxon>Pseudomonadota</taxon>
        <taxon>Alphaproteobacteria</taxon>
        <taxon>Rhodobacterales</taxon>
        <taxon>Paracoccaceae</taxon>
        <taxon>Cognatishimia</taxon>
    </lineage>
</organism>
<dbReference type="Proteomes" id="UP000665026">
    <property type="component" value="Chromosome"/>
</dbReference>
<accession>A0A975ESW3</accession>
<dbReference type="KEGG" id="cact:HZ995_14440"/>
<keyword evidence="3" id="KW-0479">Metal-binding</keyword>
<dbReference type="SUPFAM" id="SSF48452">
    <property type="entry name" value="TPR-like"/>
    <property type="match status" value="1"/>
</dbReference>
<evidence type="ECO:0000256" key="5">
    <source>
        <dbReference type="ARBA" id="ARBA00022833"/>
    </source>
</evidence>
<dbReference type="PANTHER" id="PTHR22726">
    <property type="entry name" value="METALLOENDOPEPTIDASE OMA1"/>
    <property type="match status" value="1"/>
</dbReference>
<comment type="cofactor">
    <cofactor evidence="1">
        <name>Zn(2+)</name>
        <dbReference type="ChEBI" id="CHEBI:29105"/>
    </cofactor>
</comment>